<dbReference type="VEuPathDB" id="FungiDB:VP01_2582g3"/>
<dbReference type="AlphaFoldDB" id="A0A0L6V4T9"/>
<comment type="caution">
    <text evidence="1">The sequence shown here is derived from an EMBL/GenBank/DDBJ whole genome shotgun (WGS) entry which is preliminary data.</text>
</comment>
<dbReference type="Proteomes" id="UP000037035">
    <property type="component" value="Unassembled WGS sequence"/>
</dbReference>
<proteinExistence type="predicted"/>
<protein>
    <submittedName>
        <fullName evidence="1">Uncharacterized protein</fullName>
    </submittedName>
</protein>
<accession>A0A0L6V4T9</accession>
<evidence type="ECO:0000313" key="1">
    <source>
        <dbReference type="EMBL" id="KNZ55786.1"/>
    </source>
</evidence>
<reference evidence="1 2" key="1">
    <citation type="submission" date="2015-08" db="EMBL/GenBank/DDBJ databases">
        <title>Next Generation Sequencing and Analysis of the Genome of Puccinia sorghi L Schw, the Causal Agent of Maize Common Rust.</title>
        <authorList>
            <person name="Rochi L."/>
            <person name="Burguener G."/>
            <person name="Darino M."/>
            <person name="Turjanski A."/>
            <person name="Kreff E."/>
            <person name="Dieguez M.J."/>
            <person name="Sacco F."/>
        </authorList>
    </citation>
    <scope>NUCLEOTIDE SEQUENCE [LARGE SCALE GENOMIC DNA]</scope>
    <source>
        <strain evidence="1 2">RO10H11247</strain>
    </source>
</reference>
<sequence>MRPGCMLQQRFAITAAVCTQNLQFGRTCLLQVQRDLNLSRITYSQLVEHKFPLLNSCNVPKTRST</sequence>
<organism evidence="1 2">
    <name type="scientific">Puccinia sorghi</name>
    <dbReference type="NCBI Taxonomy" id="27349"/>
    <lineage>
        <taxon>Eukaryota</taxon>
        <taxon>Fungi</taxon>
        <taxon>Dikarya</taxon>
        <taxon>Basidiomycota</taxon>
        <taxon>Pucciniomycotina</taxon>
        <taxon>Pucciniomycetes</taxon>
        <taxon>Pucciniales</taxon>
        <taxon>Pucciniaceae</taxon>
        <taxon>Puccinia</taxon>
    </lineage>
</organism>
<name>A0A0L6V4T9_9BASI</name>
<evidence type="ECO:0000313" key="2">
    <source>
        <dbReference type="Proteomes" id="UP000037035"/>
    </source>
</evidence>
<keyword evidence="2" id="KW-1185">Reference proteome</keyword>
<dbReference type="EMBL" id="LAVV01007482">
    <property type="protein sequence ID" value="KNZ55786.1"/>
    <property type="molecule type" value="Genomic_DNA"/>
</dbReference>
<gene>
    <name evidence="1" type="ORF">VP01_2582g3</name>
</gene>